<comment type="catalytic activity">
    <reaction evidence="3">
        <text>D-glucose + ATP = D-glucose 6-phosphate + ADP + H(+)</text>
        <dbReference type="Rhea" id="RHEA:17825"/>
        <dbReference type="ChEBI" id="CHEBI:4167"/>
        <dbReference type="ChEBI" id="CHEBI:15378"/>
        <dbReference type="ChEBI" id="CHEBI:30616"/>
        <dbReference type="ChEBI" id="CHEBI:61548"/>
        <dbReference type="ChEBI" id="CHEBI:456216"/>
        <dbReference type="EC" id="2.7.1.2"/>
    </reaction>
</comment>
<dbReference type="PANTHER" id="PTHR47690">
    <property type="entry name" value="GLUCOKINASE"/>
    <property type="match status" value="1"/>
</dbReference>
<evidence type="ECO:0000313" key="6">
    <source>
        <dbReference type="Proteomes" id="UP000019760"/>
    </source>
</evidence>
<organism evidence="5 6">
    <name type="scientific">Acidomonas methanolica NBRC 104435</name>
    <dbReference type="NCBI Taxonomy" id="1231351"/>
    <lineage>
        <taxon>Bacteria</taxon>
        <taxon>Pseudomonadati</taxon>
        <taxon>Pseudomonadota</taxon>
        <taxon>Alphaproteobacteria</taxon>
        <taxon>Acetobacterales</taxon>
        <taxon>Acetobacteraceae</taxon>
        <taxon>Acidomonas</taxon>
    </lineage>
</organism>
<dbReference type="GO" id="GO:0005524">
    <property type="term" value="F:ATP binding"/>
    <property type="evidence" value="ECO:0007669"/>
    <property type="project" value="UniProtKB-UniRule"/>
</dbReference>
<dbReference type="Gene3D" id="3.30.420.40">
    <property type="match status" value="1"/>
</dbReference>
<proteinExistence type="inferred from homology"/>
<dbReference type="InterPro" id="IPR050201">
    <property type="entry name" value="Bacterial_glucokinase"/>
</dbReference>
<name>A0A023D2G7_ACIMT</name>
<dbReference type="Gene3D" id="3.40.367.20">
    <property type="match status" value="1"/>
</dbReference>
<evidence type="ECO:0000256" key="4">
    <source>
        <dbReference type="RuleBase" id="RU004046"/>
    </source>
</evidence>
<dbReference type="CDD" id="cd24008">
    <property type="entry name" value="ASKHA_NBD_GLK"/>
    <property type="match status" value="1"/>
</dbReference>
<feature type="binding site" evidence="3">
    <location>
        <begin position="7"/>
        <end position="12"/>
    </location>
    <ligand>
        <name>ATP</name>
        <dbReference type="ChEBI" id="CHEBI:30616"/>
    </ligand>
</feature>
<dbReference type="GO" id="GO:0005829">
    <property type="term" value="C:cytosol"/>
    <property type="evidence" value="ECO:0007669"/>
    <property type="project" value="TreeGrafter"/>
</dbReference>
<comment type="subcellular location">
    <subcellularLocation>
        <location evidence="3">Cytoplasm</location>
    </subcellularLocation>
</comment>
<dbReference type="EC" id="2.7.1.2" evidence="3"/>
<reference evidence="5 6" key="2">
    <citation type="journal article" date="2014" name="FEMS Microbiol. Lett.">
        <title>Draft genomic DNA sequence of the facultatively methylotrophic bacterium Acidomonas methanolica type strain MB58.</title>
        <authorList>
            <person name="Higashiura N."/>
            <person name="Hadano H."/>
            <person name="Hirakawa H."/>
            <person name="Matsutani M."/>
            <person name="Takabe S."/>
            <person name="Matsushita K."/>
            <person name="Azuma Y."/>
        </authorList>
    </citation>
    <scope>NUCLEOTIDE SEQUENCE [LARGE SCALE GENOMIC DNA]</scope>
    <source>
        <strain evidence="5 6">MB58</strain>
    </source>
</reference>
<dbReference type="GO" id="GO:0004340">
    <property type="term" value="F:glucokinase activity"/>
    <property type="evidence" value="ECO:0007669"/>
    <property type="project" value="UniProtKB-UniRule"/>
</dbReference>
<dbReference type="GO" id="GO:0006096">
    <property type="term" value="P:glycolytic process"/>
    <property type="evidence" value="ECO:0007669"/>
    <property type="project" value="UniProtKB-UniRule"/>
</dbReference>
<dbReference type="OrthoDB" id="9800595at2"/>
<dbReference type="RefSeq" id="WP_042056057.1">
    <property type="nucleotide sequence ID" value="NZ_BAND01000011.1"/>
</dbReference>
<keyword evidence="1 3" id="KW-0808">Transferase</keyword>
<comment type="similarity">
    <text evidence="3 4">Belongs to the bacterial glucokinase family.</text>
</comment>
<dbReference type="InterPro" id="IPR043129">
    <property type="entry name" value="ATPase_NBD"/>
</dbReference>
<evidence type="ECO:0000256" key="2">
    <source>
        <dbReference type="ARBA" id="ARBA00022777"/>
    </source>
</evidence>
<gene>
    <name evidence="3" type="primary">glk</name>
    <name evidence="5" type="ORF">Amme_011_106</name>
</gene>
<reference evidence="6" key="1">
    <citation type="journal article" date="2014" name="FEMS Microbiol. Lett.">
        <title>Draft Genomic DNA Sequence of the Facultatively Methylotrophic Bacterium Acidomonas methanolica type strain MB58.</title>
        <authorList>
            <person name="Higashiura N."/>
            <person name="Hadano H."/>
            <person name="Hirakawa H."/>
            <person name="Matsutani M."/>
            <person name="Takabe S."/>
            <person name="Matsushita K."/>
            <person name="Azuma Y."/>
        </authorList>
    </citation>
    <scope>NUCLEOTIDE SEQUENCE [LARGE SCALE GENOMIC DNA]</scope>
    <source>
        <strain evidence="6">MB58</strain>
    </source>
</reference>
<accession>A0A023D2G7</accession>
<keyword evidence="3" id="KW-0324">Glycolysis</keyword>
<dbReference type="Proteomes" id="UP000019760">
    <property type="component" value="Unassembled WGS sequence"/>
</dbReference>
<keyword evidence="3" id="KW-0547">Nucleotide-binding</keyword>
<keyword evidence="2 3" id="KW-0418">Kinase</keyword>
<dbReference type="Pfam" id="PF02685">
    <property type="entry name" value="Glucokinase"/>
    <property type="match status" value="1"/>
</dbReference>
<evidence type="ECO:0000313" key="5">
    <source>
        <dbReference type="EMBL" id="GAJ28006.1"/>
    </source>
</evidence>
<evidence type="ECO:0000256" key="3">
    <source>
        <dbReference type="HAMAP-Rule" id="MF_00524"/>
    </source>
</evidence>
<sequence length="326" mass="34358">MTEIVVGDIGGTNARFAIAQVGDGRVVELGEPVTLKCADYASLALAWEAFARRIGRVALPRRAGLAIATPIQGDILKMTNNPWVIQPSQLASRLGLDDVLLVNDFGAIGHAVAQFGAGDLPHLCGPDQPLPEEGAITIVGPGTGLGAACLYRREGRYAVLATEGGHVDFAPLDGLEDKILAALRRRFRRVSVERIVSGPGLSNLYEVIAQMQGAPITCHDNRELWDKAMEGSDSIVSAALERFCLSLGAVAGDLALAHGAKGVVIAGGLGQRLAGRLRHSGFADRFVAKGRFESMMSDIPVKIVAHPQPGLFGAAGAYATRMQHEA</sequence>
<keyword evidence="6" id="KW-1185">Reference proteome</keyword>
<dbReference type="HAMAP" id="MF_00524">
    <property type="entry name" value="Glucokinase"/>
    <property type="match status" value="1"/>
</dbReference>
<dbReference type="GO" id="GO:0005536">
    <property type="term" value="F:D-glucose binding"/>
    <property type="evidence" value="ECO:0007669"/>
    <property type="project" value="InterPro"/>
</dbReference>
<protein>
    <recommendedName>
        <fullName evidence="3">Glucokinase</fullName>
        <ecNumber evidence="3">2.7.1.2</ecNumber>
    </recommendedName>
    <alternativeName>
        <fullName evidence="3">Glucose kinase</fullName>
    </alternativeName>
</protein>
<dbReference type="NCBIfam" id="NF009073">
    <property type="entry name" value="PRK12408.1"/>
    <property type="match status" value="1"/>
</dbReference>
<dbReference type="AlphaFoldDB" id="A0A023D2G7"/>
<dbReference type="PANTHER" id="PTHR47690:SF1">
    <property type="entry name" value="GLUCOKINASE"/>
    <property type="match status" value="1"/>
</dbReference>
<dbReference type="InterPro" id="IPR003836">
    <property type="entry name" value="Glucokinase"/>
</dbReference>
<keyword evidence="3" id="KW-0963">Cytoplasm</keyword>
<keyword evidence="3" id="KW-0067">ATP-binding</keyword>
<dbReference type="EMBL" id="BAND01000011">
    <property type="protein sequence ID" value="GAJ28006.1"/>
    <property type="molecule type" value="Genomic_DNA"/>
</dbReference>
<comment type="caution">
    <text evidence="5">The sequence shown here is derived from an EMBL/GenBank/DDBJ whole genome shotgun (WGS) entry which is preliminary data.</text>
</comment>
<evidence type="ECO:0000256" key="1">
    <source>
        <dbReference type="ARBA" id="ARBA00022679"/>
    </source>
</evidence>
<dbReference type="NCBIfam" id="TIGR00749">
    <property type="entry name" value="glk"/>
    <property type="match status" value="1"/>
</dbReference>
<dbReference type="SUPFAM" id="SSF53067">
    <property type="entry name" value="Actin-like ATPase domain"/>
    <property type="match status" value="1"/>
</dbReference>